<dbReference type="GO" id="GO:0000155">
    <property type="term" value="F:phosphorelay sensor kinase activity"/>
    <property type="evidence" value="ECO:0007669"/>
    <property type="project" value="InterPro"/>
</dbReference>
<dbReference type="PANTHER" id="PTHR43065:SF42">
    <property type="entry name" value="TWO-COMPONENT SENSOR PPRA"/>
    <property type="match status" value="1"/>
</dbReference>
<reference evidence="6 7" key="1">
    <citation type="submission" date="2018-06" db="EMBL/GenBank/DDBJ databases">
        <title>Genomic Encyclopedia of Archaeal and Bacterial Type Strains, Phase II (KMG-II): from individual species to whole genera.</title>
        <authorList>
            <person name="Goeker M."/>
        </authorList>
    </citation>
    <scope>NUCLEOTIDE SEQUENCE [LARGE SCALE GENOMIC DNA]</scope>
    <source>
        <strain evidence="6 7">DSM 21851</strain>
    </source>
</reference>
<keyword evidence="4" id="KW-0175">Coiled coil</keyword>
<evidence type="ECO:0000256" key="4">
    <source>
        <dbReference type="SAM" id="Coils"/>
    </source>
</evidence>
<comment type="catalytic activity">
    <reaction evidence="1">
        <text>ATP + protein L-histidine = ADP + protein N-phospho-L-histidine.</text>
        <dbReference type="EC" id="2.7.13.3"/>
    </reaction>
</comment>
<dbReference type="InterPro" id="IPR003594">
    <property type="entry name" value="HATPase_dom"/>
</dbReference>
<dbReference type="EMBL" id="QLMC01000006">
    <property type="protein sequence ID" value="RAJ93163.1"/>
    <property type="molecule type" value="Genomic_DNA"/>
</dbReference>
<dbReference type="Gene3D" id="1.10.287.130">
    <property type="match status" value="1"/>
</dbReference>
<organism evidence="6 7">
    <name type="scientific">Larkinella arboricola</name>
    <dbReference type="NCBI Taxonomy" id="643671"/>
    <lineage>
        <taxon>Bacteria</taxon>
        <taxon>Pseudomonadati</taxon>
        <taxon>Bacteroidota</taxon>
        <taxon>Cytophagia</taxon>
        <taxon>Cytophagales</taxon>
        <taxon>Spirosomataceae</taxon>
        <taxon>Larkinella</taxon>
    </lineage>
</organism>
<dbReference type="PROSITE" id="PS50109">
    <property type="entry name" value="HIS_KIN"/>
    <property type="match status" value="1"/>
</dbReference>
<feature type="domain" description="Histidine kinase" evidence="5">
    <location>
        <begin position="46"/>
        <end position="289"/>
    </location>
</feature>
<evidence type="ECO:0000256" key="2">
    <source>
        <dbReference type="ARBA" id="ARBA00012438"/>
    </source>
</evidence>
<dbReference type="Pfam" id="PF02518">
    <property type="entry name" value="HATPase_c"/>
    <property type="match status" value="1"/>
</dbReference>
<dbReference type="PANTHER" id="PTHR43065">
    <property type="entry name" value="SENSOR HISTIDINE KINASE"/>
    <property type="match status" value="1"/>
</dbReference>
<dbReference type="InterPro" id="IPR036890">
    <property type="entry name" value="HATPase_C_sf"/>
</dbReference>
<keyword evidence="3" id="KW-0597">Phosphoprotein</keyword>
<dbReference type="InterPro" id="IPR004358">
    <property type="entry name" value="Sig_transdc_His_kin-like_C"/>
</dbReference>
<accession>A0A327WMC3</accession>
<dbReference type="CDD" id="cd00082">
    <property type="entry name" value="HisKA"/>
    <property type="match status" value="1"/>
</dbReference>
<dbReference type="Proteomes" id="UP000248790">
    <property type="component" value="Unassembled WGS sequence"/>
</dbReference>
<dbReference type="SMART" id="SM00388">
    <property type="entry name" value="HisKA"/>
    <property type="match status" value="1"/>
</dbReference>
<keyword evidence="7" id="KW-1185">Reference proteome</keyword>
<dbReference type="Pfam" id="PF00512">
    <property type="entry name" value="HisKA"/>
    <property type="match status" value="1"/>
</dbReference>
<protein>
    <recommendedName>
        <fullName evidence="2">histidine kinase</fullName>
        <ecNumber evidence="2">2.7.13.3</ecNumber>
    </recommendedName>
</protein>
<dbReference type="OrthoDB" id="9806995at2"/>
<feature type="coiled-coil region" evidence="4">
    <location>
        <begin position="92"/>
        <end position="119"/>
    </location>
</feature>
<evidence type="ECO:0000259" key="5">
    <source>
        <dbReference type="PROSITE" id="PS50109"/>
    </source>
</evidence>
<evidence type="ECO:0000313" key="7">
    <source>
        <dbReference type="Proteomes" id="UP000248790"/>
    </source>
</evidence>
<dbReference type="RefSeq" id="WP_111630695.1">
    <property type="nucleotide sequence ID" value="NZ_QLMC01000006.1"/>
</dbReference>
<dbReference type="InterPro" id="IPR005467">
    <property type="entry name" value="His_kinase_dom"/>
</dbReference>
<dbReference type="Gene3D" id="3.30.565.10">
    <property type="entry name" value="Histidine kinase-like ATPase, C-terminal domain"/>
    <property type="match status" value="1"/>
</dbReference>
<proteinExistence type="predicted"/>
<comment type="caution">
    <text evidence="6">The sequence shown here is derived from an EMBL/GenBank/DDBJ whole genome shotgun (WGS) entry which is preliminary data.</text>
</comment>
<dbReference type="InterPro" id="IPR003661">
    <property type="entry name" value="HisK_dim/P_dom"/>
</dbReference>
<name>A0A327WMC3_LARAB</name>
<dbReference type="EC" id="2.7.13.3" evidence="2"/>
<dbReference type="SMART" id="SM00387">
    <property type="entry name" value="HATPase_c"/>
    <property type="match status" value="1"/>
</dbReference>
<dbReference type="SUPFAM" id="SSF47384">
    <property type="entry name" value="Homodimeric domain of signal transducing histidine kinase"/>
    <property type="match status" value="1"/>
</dbReference>
<gene>
    <name evidence="6" type="ORF">LX87_04675</name>
</gene>
<dbReference type="AlphaFoldDB" id="A0A327WMC3"/>
<dbReference type="SUPFAM" id="SSF55874">
    <property type="entry name" value="ATPase domain of HSP90 chaperone/DNA topoisomerase II/histidine kinase"/>
    <property type="match status" value="1"/>
</dbReference>
<evidence type="ECO:0000256" key="1">
    <source>
        <dbReference type="ARBA" id="ARBA00000085"/>
    </source>
</evidence>
<evidence type="ECO:0000256" key="3">
    <source>
        <dbReference type="ARBA" id="ARBA00022553"/>
    </source>
</evidence>
<sequence length="292" mass="32129">MEPSQSVSEPDSPHHIPLTVEAELAILQERVGQLDRLASIGQLTAGILHELKNPLSFIGNYARLAIDLMGEVDDIGERLKDHPEWDELSSLLDMARGNINRIRENSARAERLIQGMLAQARNDGAHFVPTDLNTLLEEFTKLAYQGIRAGDKEFVVSLAFQLDPGVGEVTLAPSEFNRVILNLVLNACYAVNERRKKQPDDYKPVITVASRKEVDSIVVTIRDNGEGIPDEVRQKLFTPFFTTKPAGKGTGLGLALSREIINGLHKGSLSVDSVPGQFTAFTINLPLNTVQE</sequence>
<evidence type="ECO:0000313" key="6">
    <source>
        <dbReference type="EMBL" id="RAJ93163.1"/>
    </source>
</evidence>
<dbReference type="InterPro" id="IPR036097">
    <property type="entry name" value="HisK_dim/P_sf"/>
</dbReference>
<dbReference type="PRINTS" id="PR00344">
    <property type="entry name" value="BCTRLSENSOR"/>
</dbReference>